<dbReference type="EMBL" id="JBEWSZ010000011">
    <property type="protein sequence ID" value="MET2832639.1"/>
    <property type="molecule type" value="Genomic_DNA"/>
</dbReference>
<dbReference type="PANTHER" id="PTHR35174">
    <property type="entry name" value="BLL7171 PROTEIN-RELATED"/>
    <property type="match status" value="1"/>
</dbReference>
<comment type="caution">
    <text evidence="3">The sequence shown here is derived from an EMBL/GenBank/DDBJ whole genome shotgun (WGS) entry which is preliminary data.</text>
</comment>
<protein>
    <submittedName>
        <fullName evidence="3">YciI family protein</fullName>
    </submittedName>
</protein>
<dbReference type="Gene3D" id="3.30.70.1060">
    <property type="entry name" value="Dimeric alpha+beta barrel"/>
    <property type="match status" value="1"/>
</dbReference>
<comment type="similarity">
    <text evidence="1">Belongs to the YciI family.</text>
</comment>
<feature type="domain" description="YCII-related" evidence="2">
    <location>
        <begin position="1"/>
        <end position="114"/>
    </location>
</feature>
<dbReference type="Pfam" id="PF03795">
    <property type="entry name" value="YCII"/>
    <property type="match status" value="1"/>
</dbReference>
<evidence type="ECO:0000313" key="4">
    <source>
        <dbReference type="Proteomes" id="UP001548832"/>
    </source>
</evidence>
<dbReference type="PANTHER" id="PTHR35174:SF3">
    <property type="entry name" value="BLL7171 PROTEIN"/>
    <property type="match status" value="1"/>
</dbReference>
<gene>
    <name evidence="3" type="ORF">ABVQ20_37520</name>
</gene>
<proteinExistence type="inferred from homology"/>
<name>A0ABV2DS23_9HYPH</name>
<dbReference type="RefSeq" id="WP_354464857.1">
    <property type="nucleotide sequence ID" value="NZ_JBEWSZ010000011.1"/>
</dbReference>
<evidence type="ECO:0000313" key="3">
    <source>
        <dbReference type="EMBL" id="MET2832639.1"/>
    </source>
</evidence>
<dbReference type="InterPro" id="IPR005545">
    <property type="entry name" value="YCII"/>
</dbReference>
<keyword evidence="4" id="KW-1185">Reference proteome</keyword>
<accession>A0ABV2DS23</accession>
<reference evidence="3 4" key="1">
    <citation type="submission" date="2024-06" db="EMBL/GenBank/DDBJ databases">
        <authorList>
            <person name="Kim D.-U."/>
        </authorList>
    </citation>
    <scope>NUCLEOTIDE SEQUENCE [LARGE SCALE GENOMIC DNA]</scope>
    <source>
        <strain evidence="3 4">KACC15460</strain>
    </source>
</reference>
<evidence type="ECO:0000259" key="2">
    <source>
        <dbReference type="Pfam" id="PF03795"/>
    </source>
</evidence>
<evidence type="ECO:0000256" key="1">
    <source>
        <dbReference type="ARBA" id="ARBA00007689"/>
    </source>
</evidence>
<dbReference type="Proteomes" id="UP001548832">
    <property type="component" value="Unassembled WGS sequence"/>
</dbReference>
<dbReference type="SUPFAM" id="SSF54909">
    <property type="entry name" value="Dimeric alpha+beta barrel"/>
    <property type="match status" value="1"/>
</dbReference>
<dbReference type="InterPro" id="IPR011008">
    <property type="entry name" value="Dimeric_a/b-barrel"/>
</dbReference>
<organism evidence="3 4">
    <name type="scientific">Mesorhizobium shangrilense</name>
    <dbReference type="NCBI Taxonomy" id="460060"/>
    <lineage>
        <taxon>Bacteria</taxon>
        <taxon>Pseudomonadati</taxon>
        <taxon>Pseudomonadota</taxon>
        <taxon>Alphaproteobacteria</taxon>
        <taxon>Hyphomicrobiales</taxon>
        <taxon>Phyllobacteriaceae</taxon>
        <taxon>Mesorhizobium</taxon>
    </lineage>
</organism>
<sequence>MQYMALIYSDPSLEPAYGSPEFEAMMKDYFAFDKALRAAGAHVAGEELTGVETATSLKIRNGKVETMDGPFAETKERLGGFYIFDVPDLDAALRFAAMIPSAPYGTIEVRPVMKHNS</sequence>